<gene>
    <name evidence="1" type="ORF">P5G52_15535</name>
</gene>
<proteinExistence type="predicted"/>
<dbReference type="Proteomes" id="UP001174209">
    <property type="component" value="Unassembled WGS sequence"/>
</dbReference>
<sequence>MCGACGRTVVADPALGPVRTTRDLLVVAQVMNSITAGLPGGPVVRVSGDAWILAGRTGTSTRCDTVEQLWTVLLDGCGRTSDGALRLAQQIARGLPAASPLADRVLREGLLAGAR</sequence>
<organism evidence="1 2">
    <name type="scientific">Arthrobacter burdickii</name>
    <dbReference type="NCBI Taxonomy" id="3035920"/>
    <lineage>
        <taxon>Bacteria</taxon>
        <taxon>Bacillati</taxon>
        <taxon>Actinomycetota</taxon>
        <taxon>Actinomycetes</taxon>
        <taxon>Micrococcales</taxon>
        <taxon>Micrococcaceae</taxon>
        <taxon>Arthrobacter</taxon>
    </lineage>
</organism>
<keyword evidence="2" id="KW-1185">Reference proteome</keyword>
<comment type="caution">
    <text evidence="1">The sequence shown here is derived from an EMBL/GenBank/DDBJ whole genome shotgun (WGS) entry which is preliminary data.</text>
</comment>
<protein>
    <submittedName>
        <fullName evidence="1">Uncharacterized protein</fullName>
    </submittedName>
</protein>
<reference evidence="1" key="1">
    <citation type="submission" date="2023-06" db="EMBL/GenBank/DDBJ databases">
        <title>MT1 and MT2 Draft Genomes of Novel Species.</title>
        <authorList>
            <person name="Venkateswaran K."/>
        </authorList>
    </citation>
    <scope>NUCLEOTIDE SEQUENCE</scope>
    <source>
        <strain evidence="1">IIF3SC-B10</strain>
    </source>
</reference>
<evidence type="ECO:0000313" key="1">
    <source>
        <dbReference type="EMBL" id="MDN4612279.1"/>
    </source>
</evidence>
<dbReference type="RefSeq" id="WP_301229176.1">
    <property type="nucleotide sequence ID" value="NZ_JAROCG010000002.1"/>
</dbReference>
<evidence type="ECO:0000313" key="2">
    <source>
        <dbReference type="Proteomes" id="UP001174209"/>
    </source>
</evidence>
<name>A0ABT8K499_9MICC</name>
<accession>A0ABT8K499</accession>
<dbReference type="EMBL" id="JAROCG010000002">
    <property type="protein sequence ID" value="MDN4612279.1"/>
    <property type="molecule type" value="Genomic_DNA"/>
</dbReference>